<dbReference type="Pfam" id="PF03061">
    <property type="entry name" value="4HBT"/>
    <property type="match status" value="1"/>
</dbReference>
<dbReference type="OrthoDB" id="544608at2759"/>
<evidence type="ECO:0000259" key="2">
    <source>
        <dbReference type="Pfam" id="PF03061"/>
    </source>
</evidence>
<protein>
    <submittedName>
        <fullName evidence="3">Acyl-coenzyme A thioesterase THEM4</fullName>
    </submittedName>
</protein>
<dbReference type="SUPFAM" id="SSF52266">
    <property type="entry name" value="SGNH hydrolase"/>
    <property type="match status" value="1"/>
</dbReference>
<feature type="region of interest" description="Disordered" evidence="1">
    <location>
        <begin position="779"/>
        <end position="838"/>
    </location>
</feature>
<dbReference type="InterPro" id="IPR029069">
    <property type="entry name" value="HotDog_dom_sf"/>
</dbReference>
<dbReference type="InterPro" id="IPR006683">
    <property type="entry name" value="Thioestr_dom"/>
</dbReference>
<dbReference type="InterPro" id="IPR036514">
    <property type="entry name" value="SGNH_hydro_sf"/>
</dbReference>
<feature type="compositionally biased region" description="Low complexity" evidence="1">
    <location>
        <begin position="800"/>
        <end position="824"/>
    </location>
</feature>
<dbReference type="SUPFAM" id="SSF54637">
    <property type="entry name" value="Thioesterase/thiol ester dehydrase-isomerase"/>
    <property type="match status" value="1"/>
</dbReference>
<dbReference type="Gene3D" id="3.10.129.10">
    <property type="entry name" value="Hotdog Thioesterase"/>
    <property type="match status" value="1"/>
</dbReference>
<dbReference type="EMBL" id="LHPG02000002">
    <property type="protein sequence ID" value="PRW60261.1"/>
    <property type="molecule type" value="Genomic_DNA"/>
</dbReference>
<accession>A0A2P6U1S4</accession>
<evidence type="ECO:0000313" key="3">
    <source>
        <dbReference type="EMBL" id="PRW60261.1"/>
    </source>
</evidence>
<gene>
    <name evidence="3" type="ORF">C2E21_0847</name>
</gene>
<organism evidence="3 4">
    <name type="scientific">Chlorella sorokiniana</name>
    <name type="common">Freshwater green alga</name>
    <dbReference type="NCBI Taxonomy" id="3076"/>
    <lineage>
        <taxon>Eukaryota</taxon>
        <taxon>Viridiplantae</taxon>
        <taxon>Chlorophyta</taxon>
        <taxon>core chlorophytes</taxon>
        <taxon>Trebouxiophyceae</taxon>
        <taxon>Chlorellales</taxon>
        <taxon>Chlorellaceae</taxon>
        <taxon>Chlorella clade</taxon>
        <taxon>Chlorella</taxon>
    </lineage>
</organism>
<name>A0A2P6U1S4_CHLSO</name>
<evidence type="ECO:0000256" key="1">
    <source>
        <dbReference type="SAM" id="MobiDB-lite"/>
    </source>
</evidence>
<dbReference type="AlphaFoldDB" id="A0A2P6U1S4"/>
<keyword evidence="4" id="KW-1185">Reference proteome</keyword>
<dbReference type="Proteomes" id="UP000239899">
    <property type="component" value="Unassembled WGS sequence"/>
</dbReference>
<reference evidence="3 4" key="1">
    <citation type="journal article" date="2018" name="Plant J.">
        <title>Genome sequences of Chlorella sorokiniana UTEX 1602 and Micractinium conductrix SAG 241.80: implications to maltose excretion by a green alga.</title>
        <authorList>
            <person name="Arriola M.B."/>
            <person name="Velmurugan N."/>
            <person name="Zhang Y."/>
            <person name="Plunkett M.H."/>
            <person name="Hondzo H."/>
            <person name="Barney B.M."/>
        </authorList>
    </citation>
    <scope>NUCLEOTIDE SEQUENCE [LARGE SCALE GENOMIC DNA]</scope>
    <source>
        <strain evidence="4">UTEX 1602</strain>
    </source>
</reference>
<dbReference type="PANTHER" id="PTHR34407:SF1">
    <property type="entry name" value="SGNH HYDROLASE-TYPE ESTERASE DOMAIN-CONTAINING PROTEIN"/>
    <property type="match status" value="1"/>
</dbReference>
<dbReference type="Gene3D" id="3.40.50.1110">
    <property type="entry name" value="SGNH hydrolase"/>
    <property type="match status" value="1"/>
</dbReference>
<comment type="caution">
    <text evidence="3">The sequence shown here is derived from an EMBL/GenBank/DDBJ whole genome shotgun (WGS) entry which is preliminary data.</text>
</comment>
<dbReference type="CDD" id="cd00229">
    <property type="entry name" value="SGNH_hydrolase"/>
    <property type="match status" value="1"/>
</dbReference>
<proteinExistence type="predicted"/>
<dbReference type="CDD" id="cd03443">
    <property type="entry name" value="PaaI_thioesterase"/>
    <property type="match status" value="1"/>
</dbReference>
<feature type="compositionally biased region" description="Low complexity" evidence="1">
    <location>
        <begin position="782"/>
        <end position="791"/>
    </location>
</feature>
<evidence type="ECO:0000313" key="4">
    <source>
        <dbReference type="Proteomes" id="UP000239899"/>
    </source>
</evidence>
<dbReference type="PANTHER" id="PTHR34407">
    <property type="entry name" value="EXPRESSED PROTEIN"/>
    <property type="match status" value="1"/>
</dbReference>
<feature type="domain" description="Thioesterase" evidence="2">
    <location>
        <begin position="140"/>
        <end position="218"/>
    </location>
</feature>
<sequence>MAPGTVPALSDRPIGAIGKIKSEKALKKALSSMDDGDGGAGAGGEAYLRGVKGQLEDMDRLAKLDWVQELLSEEGMETLLTCGAMSKPPGDVNGIDPDHLFMTLLRADLLRDLLFLYNPLKEQLHTCMSVGMDVCGHPSIVHGGFTSAMIDETTGGLVFELKKAGKLGPGSAFTVRLEVDYKRPMPASADVVCSARVESVEGRKVWVYAEVADRPGGTVPLAARAAFPYTTLACVLLIVGAATYVGVCQRGELAMCPAWTARAARSAAAAAAAARSCPAQLDSQILGEPQPFLPPDALARGVSTYGSGERFERLGRKLLNGQPITVAFLGGSITWGRGGYEGGSFTNRFTAWLNATFPHPGHRIINHGLPAVTSALFAACYDKVPEDTDLIVLDFAVNDGHVSPTWRDKDGYSFTSGARMGFEQLMRKSLKLQGQPALALLQFFSWNATRDKVRVPGQEDEPTGPSFFWRTIEDDLGTIAQYYDAPVLSLRNAVFHLLREGRPGFQWNVSVHHVKDLPPEEEQRLKETQFYWDMNHPWDRTGHRAMAELLMAAVSRGVRMAAAREHSAAQQQRGGGRGRLVTAALARIPRPLPPLPPLPPPMATDNYEANATSCHMQEEFKDVIGQAKGFKYEARAPQEATFVAQKWGLTAREAGAVATLNVDTGLGGLSLEAVQVHLLYLRSWQGMGQAKVECGSGCTCEETVLDAHWDREATLTDLTTLKVSPHAKCTLRITLLKPTSSAGHMFSLSGVVVSSVDAKMERGKIGQWEYDKQEALKEAAKKAAAAAAAEPPGEEGADGGQQQQEASGAAGEGSSADGAQQGGSKQAGGSGSRRRSLR</sequence>